<keyword evidence="2" id="KW-0240">DNA-directed RNA polymerase</keyword>
<dbReference type="GO" id="GO:0042797">
    <property type="term" value="P:tRNA transcription by RNA polymerase III"/>
    <property type="evidence" value="ECO:0007669"/>
    <property type="project" value="TreeGrafter"/>
</dbReference>
<evidence type="ECO:0000256" key="2">
    <source>
        <dbReference type="ARBA" id="ARBA00022478"/>
    </source>
</evidence>
<comment type="subcellular location">
    <subcellularLocation>
        <location evidence="1">Nucleus</location>
    </subcellularLocation>
</comment>
<proteinExistence type="inferred from homology"/>
<dbReference type="PROSITE" id="PS01111">
    <property type="entry name" value="RNA_POL_K_14KD"/>
    <property type="match status" value="1"/>
</dbReference>
<feature type="compositionally biased region" description="Low complexity" evidence="6">
    <location>
        <begin position="216"/>
        <end position="226"/>
    </location>
</feature>
<protein>
    <submittedName>
        <fullName evidence="7">1125_t:CDS:1</fullName>
    </submittedName>
</protein>
<dbReference type="PANTHER" id="PTHR47227:SF5">
    <property type="entry name" value="DNA-DIRECTED RNA POLYMERASES I, II, AND III SUBUNIT RPABC2"/>
    <property type="match status" value="1"/>
</dbReference>
<evidence type="ECO:0000256" key="1">
    <source>
        <dbReference type="ARBA" id="ARBA00004123"/>
    </source>
</evidence>
<dbReference type="PANTHER" id="PTHR47227">
    <property type="entry name" value="DNA-DIRECTED RNA POLYMERASE SUBUNIT K"/>
    <property type="match status" value="1"/>
</dbReference>
<dbReference type="Gene3D" id="3.90.940.10">
    <property type="match status" value="1"/>
</dbReference>
<dbReference type="GO" id="GO:0005666">
    <property type="term" value="C:RNA polymerase III complex"/>
    <property type="evidence" value="ECO:0007669"/>
    <property type="project" value="TreeGrafter"/>
</dbReference>
<keyword evidence="3" id="KW-0804">Transcription</keyword>
<evidence type="ECO:0000256" key="6">
    <source>
        <dbReference type="SAM" id="MobiDB-lite"/>
    </source>
</evidence>
<comment type="caution">
    <text evidence="7">The sequence shown here is derived from an EMBL/GenBank/DDBJ whole genome shotgun (WGS) entry which is preliminary data.</text>
</comment>
<dbReference type="OrthoDB" id="259769at2759"/>
<dbReference type="GO" id="GO:0005665">
    <property type="term" value="C:RNA polymerase II, core complex"/>
    <property type="evidence" value="ECO:0007669"/>
    <property type="project" value="InterPro"/>
</dbReference>
<dbReference type="NCBIfam" id="NF002208">
    <property type="entry name" value="PRK01099.1-3"/>
    <property type="match status" value="1"/>
</dbReference>
<dbReference type="EMBL" id="CAJVPL010000804">
    <property type="protein sequence ID" value="CAG8531013.1"/>
    <property type="molecule type" value="Genomic_DNA"/>
</dbReference>
<dbReference type="NCBIfam" id="NF002207">
    <property type="entry name" value="PRK01099.1-2"/>
    <property type="match status" value="1"/>
</dbReference>
<name>A0A9N9AHS5_9GLOM</name>
<sequence>MSDGEETYGDDDYVGNEDEMYLDRISHDIDESASNTQEEDNHYEDEVDLDGDLSGVIGMEGTQDVDGIGRGGLGGEGDTIVQILTNGVESINENKIQAMPEKPREKVTTPYMTKYERARILGTRALQISMNAPILIDRGNETDPLAIARKELREKKIPLMVRRYLPDGSYEDWHVKDLIAGYDEPTEEKLGRRGLKIRTSYKFRLNHSKSQRKPYSSYRSLESQSSPAKRSTCIL</sequence>
<feature type="compositionally biased region" description="Acidic residues" evidence="6">
    <location>
        <begin position="1"/>
        <end position="20"/>
    </location>
</feature>
<dbReference type="InterPro" id="IPR020708">
    <property type="entry name" value="DNA-dir_RNA_polK_14-18kDa_CS"/>
</dbReference>
<dbReference type="Pfam" id="PF01192">
    <property type="entry name" value="RNA_pol_Rpb6"/>
    <property type="match status" value="1"/>
</dbReference>
<dbReference type="GO" id="GO:0003677">
    <property type="term" value="F:DNA binding"/>
    <property type="evidence" value="ECO:0007669"/>
    <property type="project" value="InterPro"/>
</dbReference>
<feature type="region of interest" description="Disordered" evidence="6">
    <location>
        <begin position="208"/>
        <end position="235"/>
    </location>
</feature>
<dbReference type="Proteomes" id="UP000789831">
    <property type="component" value="Unassembled WGS sequence"/>
</dbReference>
<evidence type="ECO:0000313" key="8">
    <source>
        <dbReference type="Proteomes" id="UP000789831"/>
    </source>
</evidence>
<dbReference type="PIRSF" id="PIRSF000778">
    <property type="entry name" value="RpoK/RPB6"/>
    <property type="match status" value="1"/>
</dbReference>
<organism evidence="7 8">
    <name type="scientific">Ambispora gerdemannii</name>
    <dbReference type="NCBI Taxonomy" id="144530"/>
    <lineage>
        <taxon>Eukaryota</taxon>
        <taxon>Fungi</taxon>
        <taxon>Fungi incertae sedis</taxon>
        <taxon>Mucoromycota</taxon>
        <taxon>Glomeromycotina</taxon>
        <taxon>Glomeromycetes</taxon>
        <taxon>Archaeosporales</taxon>
        <taxon>Ambisporaceae</taxon>
        <taxon>Ambispora</taxon>
    </lineage>
</organism>
<dbReference type="InterPro" id="IPR036161">
    <property type="entry name" value="RPB6/omega-like_sf"/>
</dbReference>
<accession>A0A9N9AHS5</accession>
<keyword evidence="4" id="KW-0539">Nucleus</keyword>
<dbReference type="GO" id="GO:0006360">
    <property type="term" value="P:transcription by RNA polymerase I"/>
    <property type="evidence" value="ECO:0007669"/>
    <property type="project" value="TreeGrafter"/>
</dbReference>
<feature type="region of interest" description="Disordered" evidence="6">
    <location>
        <begin position="1"/>
        <end position="44"/>
    </location>
</feature>
<feature type="compositionally biased region" description="Basic and acidic residues" evidence="6">
    <location>
        <begin position="21"/>
        <end position="30"/>
    </location>
</feature>
<dbReference type="InterPro" id="IPR006110">
    <property type="entry name" value="Pol_omega/Rpo6/RPB6"/>
</dbReference>
<dbReference type="GO" id="GO:0003899">
    <property type="term" value="F:DNA-directed RNA polymerase activity"/>
    <property type="evidence" value="ECO:0007669"/>
    <property type="project" value="InterPro"/>
</dbReference>
<reference evidence="7" key="1">
    <citation type="submission" date="2021-06" db="EMBL/GenBank/DDBJ databases">
        <authorList>
            <person name="Kallberg Y."/>
            <person name="Tangrot J."/>
            <person name="Rosling A."/>
        </authorList>
    </citation>
    <scope>NUCLEOTIDE SEQUENCE</scope>
    <source>
        <strain evidence="7">MT106</strain>
    </source>
</reference>
<gene>
    <name evidence="7" type="ORF">AGERDE_LOCUS5710</name>
</gene>
<evidence type="ECO:0000256" key="4">
    <source>
        <dbReference type="ARBA" id="ARBA00023242"/>
    </source>
</evidence>
<evidence type="ECO:0000256" key="3">
    <source>
        <dbReference type="ARBA" id="ARBA00023163"/>
    </source>
</evidence>
<comment type="similarity">
    <text evidence="5">Belongs to the archaeal Rpo6/eukaryotic RPB6 RNA polymerase subunit family.</text>
</comment>
<dbReference type="InterPro" id="IPR006111">
    <property type="entry name" value="Rpo6/Rpb6"/>
</dbReference>
<dbReference type="HAMAP" id="MF_00192">
    <property type="entry name" value="RNApol_arch_Rpo6"/>
    <property type="match status" value="1"/>
</dbReference>
<dbReference type="GO" id="GO:0005736">
    <property type="term" value="C:RNA polymerase I complex"/>
    <property type="evidence" value="ECO:0007669"/>
    <property type="project" value="TreeGrafter"/>
</dbReference>
<dbReference type="InterPro" id="IPR028363">
    <property type="entry name" value="RPB6"/>
</dbReference>
<dbReference type="SUPFAM" id="SSF63562">
    <property type="entry name" value="RPB6/omega subunit-like"/>
    <property type="match status" value="1"/>
</dbReference>
<evidence type="ECO:0000313" key="7">
    <source>
        <dbReference type="EMBL" id="CAG8531013.1"/>
    </source>
</evidence>
<evidence type="ECO:0000256" key="5">
    <source>
        <dbReference type="ARBA" id="ARBA00025773"/>
    </source>
</evidence>
<dbReference type="GO" id="GO:0006366">
    <property type="term" value="P:transcription by RNA polymerase II"/>
    <property type="evidence" value="ECO:0007669"/>
    <property type="project" value="TreeGrafter"/>
</dbReference>
<dbReference type="PIRSF" id="PIRSF500154">
    <property type="entry name" value="RPB6"/>
    <property type="match status" value="1"/>
</dbReference>
<keyword evidence="8" id="KW-1185">Reference proteome</keyword>
<dbReference type="SMART" id="SM01409">
    <property type="entry name" value="RNA_pol_Rpb6"/>
    <property type="match status" value="1"/>
</dbReference>
<dbReference type="AlphaFoldDB" id="A0A9N9AHS5"/>